<sequence length="88" mass="9444">MLPESLDSVVQLGSWPIPPLFRLVQEVASLPIHELYRTLNMGIGMVAVVAVADLTAVQALIPEETWVIGRLTPAPATAPGRQVHLLPA</sequence>
<dbReference type="EC" id="6.3.3.1" evidence="2"/>
<dbReference type="PANTHER" id="PTHR10520">
    <property type="entry name" value="TRIFUNCTIONAL PURINE BIOSYNTHETIC PROTEIN ADENOSINE-3-RELATED"/>
    <property type="match status" value="1"/>
</dbReference>
<dbReference type="InterPro" id="IPR004733">
    <property type="entry name" value="PurM_cligase"/>
</dbReference>
<proteinExistence type="predicted"/>
<feature type="domain" description="PurM-like C-terminal" evidence="6">
    <location>
        <begin position="13"/>
        <end position="75"/>
    </location>
</feature>
<organism evidence="7">
    <name type="scientific">freshwater metagenome</name>
    <dbReference type="NCBI Taxonomy" id="449393"/>
    <lineage>
        <taxon>unclassified sequences</taxon>
        <taxon>metagenomes</taxon>
        <taxon>ecological metagenomes</taxon>
    </lineage>
</organism>
<keyword evidence="3" id="KW-0436">Ligase</keyword>
<dbReference type="Gene3D" id="3.90.650.10">
    <property type="entry name" value="PurM-like C-terminal domain"/>
    <property type="match status" value="1"/>
</dbReference>
<dbReference type="GO" id="GO:0006189">
    <property type="term" value="P:'de novo' IMP biosynthetic process"/>
    <property type="evidence" value="ECO:0007669"/>
    <property type="project" value="UniProtKB-UniPathway"/>
</dbReference>
<dbReference type="SUPFAM" id="SSF56042">
    <property type="entry name" value="PurM C-terminal domain-like"/>
    <property type="match status" value="1"/>
</dbReference>
<keyword evidence="4" id="KW-0547">Nucleotide-binding</keyword>
<dbReference type="EMBL" id="CAFBOL010000043">
    <property type="protein sequence ID" value="CAB4994521.1"/>
    <property type="molecule type" value="Genomic_DNA"/>
</dbReference>
<name>A0A6J7NMV1_9ZZZZ</name>
<evidence type="ECO:0000256" key="4">
    <source>
        <dbReference type="ARBA" id="ARBA00022741"/>
    </source>
</evidence>
<evidence type="ECO:0000256" key="1">
    <source>
        <dbReference type="ARBA" id="ARBA00004686"/>
    </source>
</evidence>
<accession>A0A6J7NMV1</accession>
<dbReference type="GO" id="GO:0005829">
    <property type="term" value="C:cytosol"/>
    <property type="evidence" value="ECO:0007669"/>
    <property type="project" value="TreeGrafter"/>
</dbReference>
<evidence type="ECO:0000259" key="6">
    <source>
        <dbReference type="Pfam" id="PF02769"/>
    </source>
</evidence>
<protein>
    <recommendedName>
        <fullName evidence="2">phosphoribosylformylglycinamidine cyclo-ligase</fullName>
        <ecNumber evidence="2">6.3.3.1</ecNumber>
    </recommendedName>
</protein>
<dbReference type="PANTHER" id="PTHR10520:SF12">
    <property type="entry name" value="TRIFUNCTIONAL PURINE BIOSYNTHETIC PROTEIN ADENOSINE-3"/>
    <property type="match status" value="1"/>
</dbReference>
<dbReference type="GO" id="GO:0004637">
    <property type="term" value="F:phosphoribosylamine-glycine ligase activity"/>
    <property type="evidence" value="ECO:0007669"/>
    <property type="project" value="TreeGrafter"/>
</dbReference>
<gene>
    <name evidence="7" type="ORF">UFOPK3931_01701</name>
</gene>
<dbReference type="GO" id="GO:0005524">
    <property type="term" value="F:ATP binding"/>
    <property type="evidence" value="ECO:0007669"/>
    <property type="project" value="UniProtKB-KW"/>
</dbReference>
<evidence type="ECO:0000313" key="7">
    <source>
        <dbReference type="EMBL" id="CAB4994521.1"/>
    </source>
</evidence>
<dbReference type="AlphaFoldDB" id="A0A6J7NMV1"/>
<dbReference type="GO" id="GO:0004641">
    <property type="term" value="F:phosphoribosylformylglycinamidine cyclo-ligase activity"/>
    <property type="evidence" value="ECO:0007669"/>
    <property type="project" value="UniProtKB-EC"/>
</dbReference>
<keyword evidence="5" id="KW-0067">ATP-binding</keyword>
<dbReference type="Pfam" id="PF02769">
    <property type="entry name" value="AIRS_C"/>
    <property type="match status" value="1"/>
</dbReference>
<comment type="pathway">
    <text evidence="1">Purine metabolism; IMP biosynthesis via de novo pathway; 5-amino-1-(5-phospho-D-ribosyl)imidazole from N(2)-formyl-N(1)-(5-phospho-D-ribosyl)glycinamide: step 2/2.</text>
</comment>
<evidence type="ECO:0000256" key="3">
    <source>
        <dbReference type="ARBA" id="ARBA00022598"/>
    </source>
</evidence>
<dbReference type="GO" id="GO:0046084">
    <property type="term" value="P:adenine biosynthetic process"/>
    <property type="evidence" value="ECO:0007669"/>
    <property type="project" value="TreeGrafter"/>
</dbReference>
<dbReference type="InterPro" id="IPR036676">
    <property type="entry name" value="PurM-like_C_sf"/>
</dbReference>
<dbReference type="UniPathway" id="UPA00074">
    <property type="reaction ID" value="UER00129"/>
</dbReference>
<reference evidence="7" key="1">
    <citation type="submission" date="2020-05" db="EMBL/GenBank/DDBJ databases">
        <authorList>
            <person name="Chiriac C."/>
            <person name="Salcher M."/>
            <person name="Ghai R."/>
            <person name="Kavagutti S V."/>
        </authorList>
    </citation>
    <scope>NUCLEOTIDE SEQUENCE</scope>
</reference>
<evidence type="ECO:0000256" key="5">
    <source>
        <dbReference type="ARBA" id="ARBA00022840"/>
    </source>
</evidence>
<dbReference type="InterPro" id="IPR010918">
    <property type="entry name" value="PurM-like_C_dom"/>
</dbReference>
<evidence type="ECO:0000256" key="2">
    <source>
        <dbReference type="ARBA" id="ARBA00013047"/>
    </source>
</evidence>